<feature type="domain" description="Histidine kinase" evidence="15">
    <location>
        <begin position="369"/>
        <end position="591"/>
    </location>
</feature>
<dbReference type="InterPro" id="IPR013767">
    <property type="entry name" value="PAS_fold"/>
</dbReference>
<keyword evidence="12" id="KW-0902">Two-component regulatory system</keyword>
<dbReference type="InterPro" id="IPR003660">
    <property type="entry name" value="HAMP_dom"/>
</dbReference>
<keyword evidence="19" id="KW-1185">Reference proteome</keyword>
<dbReference type="PROSITE" id="PS50112">
    <property type="entry name" value="PAS"/>
    <property type="match status" value="1"/>
</dbReference>
<dbReference type="InterPro" id="IPR035965">
    <property type="entry name" value="PAS-like_dom_sf"/>
</dbReference>
<comment type="subcellular location">
    <subcellularLocation>
        <location evidence="2">Cell membrane</location>
        <topology evidence="2">Multi-pass membrane protein</topology>
    </subcellularLocation>
</comment>
<protein>
    <recommendedName>
        <fullName evidence="3">histidine kinase</fullName>
        <ecNumber evidence="3">2.7.13.3</ecNumber>
    </recommendedName>
</protein>
<dbReference type="Pfam" id="PF00672">
    <property type="entry name" value="HAMP"/>
    <property type="match status" value="1"/>
</dbReference>
<evidence type="ECO:0000256" key="14">
    <source>
        <dbReference type="SAM" id="Phobius"/>
    </source>
</evidence>
<dbReference type="CDD" id="cd00130">
    <property type="entry name" value="PAS"/>
    <property type="match status" value="1"/>
</dbReference>
<dbReference type="PANTHER" id="PTHR42878">
    <property type="entry name" value="TWO-COMPONENT HISTIDINE KINASE"/>
    <property type="match status" value="1"/>
</dbReference>
<dbReference type="Gene3D" id="3.30.565.10">
    <property type="entry name" value="Histidine kinase-like ATPase, C-terminal domain"/>
    <property type="match status" value="1"/>
</dbReference>
<evidence type="ECO:0000256" key="10">
    <source>
        <dbReference type="ARBA" id="ARBA00022840"/>
    </source>
</evidence>
<dbReference type="EC" id="2.7.13.3" evidence="3"/>
<dbReference type="GO" id="GO:0005886">
    <property type="term" value="C:plasma membrane"/>
    <property type="evidence" value="ECO:0007669"/>
    <property type="project" value="UniProtKB-SubCell"/>
</dbReference>
<feature type="transmembrane region" description="Helical" evidence="14">
    <location>
        <begin position="171"/>
        <end position="191"/>
    </location>
</feature>
<dbReference type="SMART" id="SM00387">
    <property type="entry name" value="HATPase_c"/>
    <property type="match status" value="1"/>
</dbReference>
<feature type="transmembrane region" description="Helical" evidence="14">
    <location>
        <begin position="12"/>
        <end position="29"/>
    </location>
</feature>
<dbReference type="InterPro" id="IPR000014">
    <property type="entry name" value="PAS"/>
</dbReference>
<dbReference type="CDD" id="cd00082">
    <property type="entry name" value="HisKA"/>
    <property type="match status" value="1"/>
</dbReference>
<feature type="domain" description="PAS" evidence="16">
    <location>
        <begin position="249"/>
        <end position="302"/>
    </location>
</feature>
<dbReference type="Pfam" id="PF23846">
    <property type="entry name" value="Cache_WalK"/>
    <property type="match status" value="1"/>
</dbReference>
<dbReference type="STRING" id="1390249.BHU72_12960"/>
<accession>A0A1E5L8R2</accession>
<evidence type="ECO:0000256" key="3">
    <source>
        <dbReference type="ARBA" id="ARBA00012438"/>
    </source>
</evidence>
<dbReference type="SUPFAM" id="SSF47384">
    <property type="entry name" value="Homodimeric domain of signal transducing histidine kinase"/>
    <property type="match status" value="1"/>
</dbReference>
<comment type="caution">
    <text evidence="18">The sequence shown here is derived from an EMBL/GenBank/DDBJ whole genome shotgun (WGS) entry which is preliminary data.</text>
</comment>
<dbReference type="AlphaFoldDB" id="A0A1E5L8R2"/>
<dbReference type="GO" id="GO:0000155">
    <property type="term" value="F:phosphorelay sensor kinase activity"/>
    <property type="evidence" value="ECO:0007669"/>
    <property type="project" value="InterPro"/>
</dbReference>
<keyword evidence="9" id="KW-0418">Kinase</keyword>
<dbReference type="FunFam" id="1.10.287.130:FF:000001">
    <property type="entry name" value="Two-component sensor histidine kinase"/>
    <property type="match status" value="1"/>
</dbReference>
<keyword evidence="5" id="KW-0597">Phosphoprotein</keyword>
<keyword evidence="8" id="KW-0547">Nucleotide-binding</keyword>
<dbReference type="InterPro" id="IPR057640">
    <property type="entry name" value="Cache_WalK"/>
</dbReference>
<dbReference type="Gene3D" id="1.10.287.130">
    <property type="match status" value="1"/>
</dbReference>
<dbReference type="EMBL" id="MJAT01000003">
    <property type="protein sequence ID" value="OEH86516.1"/>
    <property type="molecule type" value="Genomic_DNA"/>
</dbReference>
<dbReference type="InterPro" id="IPR036097">
    <property type="entry name" value="HisK_dim/P_sf"/>
</dbReference>
<dbReference type="SUPFAM" id="SSF55785">
    <property type="entry name" value="PYP-like sensor domain (PAS domain)"/>
    <property type="match status" value="1"/>
</dbReference>
<evidence type="ECO:0000256" key="4">
    <source>
        <dbReference type="ARBA" id="ARBA00022475"/>
    </source>
</evidence>
<evidence type="ECO:0000256" key="11">
    <source>
        <dbReference type="ARBA" id="ARBA00022989"/>
    </source>
</evidence>
<dbReference type="InterPro" id="IPR036890">
    <property type="entry name" value="HATPase_C_sf"/>
</dbReference>
<dbReference type="SUPFAM" id="SSF103190">
    <property type="entry name" value="Sensory domain-like"/>
    <property type="match status" value="1"/>
</dbReference>
<evidence type="ECO:0000256" key="5">
    <source>
        <dbReference type="ARBA" id="ARBA00022553"/>
    </source>
</evidence>
<dbReference type="OrthoDB" id="9813151at2"/>
<dbReference type="GO" id="GO:0005524">
    <property type="term" value="F:ATP binding"/>
    <property type="evidence" value="ECO:0007669"/>
    <property type="project" value="UniProtKB-KW"/>
</dbReference>
<evidence type="ECO:0000313" key="18">
    <source>
        <dbReference type="EMBL" id="OEH86516.1"/>
    </source>
</evidence>
<dbReference type="SUPFAM" id="SSF55874">
    <property type="entry name" value="ATPase domain of HSP90 chaperone/DNA topoisomerase II/histidine kinase"/>
    <property type="match status" value="1"/>
</dbReference>
<evidence type="ECO:0000256" key="8">
    <source>
        <dbReference type="ARBA" id="ARBA00022741"/>
    </source>
</evidence>
<dbReference type="GO" id="GO:0000156">
    <property type="term" value="F:phosphorelay response regulator activity"/>
    <property type="evidence" value="ECO:0007669"/>
    <property type="project" value="TreeGrafter"/>
</dbReference>
<evidence type="ECO:0000256" key="13">
    <source>
        <dbReference type="ARBA" id="ARBA00023136"/>
    </source>
</evidence>
<dbReference type="PRINTS" id="PR00344">
    <property type="entry name" value="BCTRLSENSOR"/>
</dbReference>
<feature type="domain" description="HAMP" evidence="17">
    <location>
        <begin position="192"/>
        <end position="244"/>
    </location>
</feature>
<dbReference type="SUPFAM" id="SSF158472">
    <property type="entry name" value="HAMP domain-like"/>
    <property type="match status" value="1"/>
</dbReference>
<dbReference type="InterPro" id="IPR004358">
    <property type="entry name" value="Sig_transdc_His_kin-like_C"/>
</dbReference>
<evidence type="ECO:0000256" key="9">
    <source>
        <dbReference type="ARBA" id="ARBA00022777"/>
    </source>
</evidence>
<dbReference type="RefSeq" id="WP_069701111.1">
    <property type="nucleotide sequence ID" value="NZ_MJAT01000003.1"/>
</dbReference>
<keyword evidence="7 14" id="KW-0812">Transmembrane</keyword>
<dbReference type="PROSITE" id="PS50109">
    <property type="entry name" value="HIS_KIN"/>
    <property type="match status" value="1"/>
</dbReference>
<dbReference type="GO" id="GO:0030295">
    <property type="term" value="F:protein kinase activator activity"/>
    <property type="evidence" value="ECO:0007669"/>
    <property type="project" value="TreeGrafter"/>
</dbReference>
<evidence type="ECO:0000313" key="19">
    <source>
        <dbReference type="Proteomes" id="UP000095255"/>
    </source>
</evidence>
<dbReference type="Pfam" id="PF02518">
    <property type="entry name" value="HATPase_c"/>
    <property type="match status" value="1"/>
</dbReference>
<dbReference type="PROSITE" id="PS50885">
    <property type="entry name" value="HAMP"/>
    <property type="match status" value="1"/>
</dbReference>
<dbReference type="Proteomes" id="UP000095255">
    <property type="component" value="Unassembled WGS sequence"/>
</dbReference>
<dbReference type="NCBIfam" id="TIGR00229">
    <property type="entry name" value="sensory_box"/>
    <property type="match status" value="1"/>
</dbReference>
<organism evidence="18 19">
    <name type="scientific">Desulfuribacillus stibiiarsenatis</name>
    <dbReference type="NCBI Taxonomy" id="1390249"/>
    <lineage>
        <taxon>Bacteria</taxon>
        <taxon>Bacillati</taxon>
        <taxon>Bacillota</taxon>
        <taxon>Desulfuribacillia</taxon>
        <taxon>Desulfuribacillales</taxon>
        <taxon>Desulfuribacillaceae</taxon>
        <taxon>Desulfuribacillus</taxon>
    </lineage>
</organism>
<evidence type="ECO:0000256" key="2">
    <source>
        <dbReference type="ARBA" id="ARBA00004651"/>
    </source>
</evidence>
<dbReference type="FunFam" id="3.30.565.10:FF:000006">
    <property type="entry name" value="Sensor histidine kinase WalK"/>
    <property type="match status" value="1"/>
</dbReference>
<dbReference type="GO" id="GO:0006355">
    <property type="term" value="P:regulation of DNA-templated transcription"/>
    <property type="evidence" value="ECO:0007669"/>
    <property type="project" value="InterPro"/>
</dbReference>
<comment type="catalytic activity">
    <reaction evidence="1">
        <text>ATP + protein L-histidine = ADP + protein N-phospho-L-histidine.</text>
        <dbReference type="EC" id="2.7.13.3"/>
    </reaction>
</comment>
<dbReference type="InterPro" id="IPR005467">
    <property type="entry name" value="His_kinase_dom"/>
</dbReference>
<dbReference type="PANTHER" id="PTHR42878:SF7">
    <property type="entry name" value="SENSOR HISTIDINE KINASE GLRK"/>
    <property type="match status" value="1"/>
</dbReference>
<dbReference type="GO" id="GO:0007234">
    <property type="term" value="P:osmosensory signaling via phosphorelay pathway"/>
    <property type="evidence" value="ECO:0007669"/>
    <property type="project" value="TreeGrafter"/>
</dbReference>
<dbReference type="Gene3D" id="3.30.450.20">
    <property type="entry name" value="PAS domain"/>
    <property type="match status" value="2"/>
</dbReference>
<gene>
    <name evidence="18" type="ORF">BHU72_12960</name>
</gene>
<reference evidence="18 19" key="1">
    <citation type="submission" date="2016-09" db="EMBL/GenBank/DDBJ databases">
        <title>Desulfuribacillus arsenicus sp. nov., an obligately anaerobic, dissimilatory arsenic- and antimonate-reducing bacterium isolated from anoxic sediments.</title>
        <authorList>
            <person name="Abin C.A."/>
            <person name="Hollibaugh J.T."/>
        </authorList>
    </citation>
    <scope>NUCLEOTIDE SEQUENCE [LARGE SCALE GENOMIC DNA]</scope>
    <source>
        <strain evidence="18 19">MLFW-2</strain>
    </source>
</reference>
<dbReference type="SMART" id="SM00388">
    <property type="entry name" value="HisKA"/>
    <property type="match status" value="1"/>
</dbReference>
<dbReference type="InterPro" id="IPR003661">
    <property type="entry name" value="HisK_dim/P_dom"/>
</dbReference>
<evidence type="ECO:0000256" key="1">
    <source>
        <dbReference type="ARBA" id="ARBA00000085"/>
    </source>
</evidence>
<dbReference type="Pfam" id="PF00512">
    <property type="entry name" value="HisKA"/>
    <property type="match status" value="1"/>
</dbReference>
<evidence type="ECO:0000259" key="16">
    <source>
        <dbReference type="PROSITE" id="PS50112"/>
    </source>
</evidence>
<dbReference type="SMART" id="SM00304">
    <property type="entry name" value="HAMP"/>
    <property type="match status" value="1"/>
</dbReference>
<dbReference type="Gene3D" id="1.10.8.500">
    <property type="entry name" value="HAMP domain in histidine kinase"/>
    <property type="match status" value="1"/>
</dbReference>
<dbReference type="CDD" id="cd06225">
    <property type="entry name" value="HAMP"/>
    <property type="match status" value="1"/>
</dbReference>
<keyword evidence="6" id="KW-0808">Transferase</keyword>
<evidence type="ECO:0000259" key="15">
    <source>
        <dbReference type="PROSITE" id="PS50109"/>
    </source>
</evidence>
<evidence type="ECO:0000256" key="7">
    <source>
        <dbReference type="ARBA" id="ARBA00022692"/>
    </source>
</evidence>
<evidence type="ECO:0000256" key="6">
    <source>
        <dbReference type="ARBA" id="ARBA00022679"/>
    </source>
</evidence>
<dbReference type="InterPro" id="IPR029151">
    <property type="entry name" value="Sensor-like_sf"/>
</dbReference>
<dbReference type="CDD" id="cd16922">
    <property type="entry name" value="HATPase_EvgS-ArcB-TorS-like"/>
    <property type="match status" value="1"/>
</dbReference>
<keyword evidence="11 14" id="KW-1133">Transmembrane helix</keyword>
<dbReference type="Pfam" id="PF00989">
    <property type="entry name" value="PAS"/>
    <property type="match status" value="1"/>
</dbReference>
<proteinExistence type="predicted"/>
<evidence type="ECO:0000256" key="12">
    <source>
        <dbReference type="ARBA" id="ARBA00023012"/>
    </source>
</evidence>
<name>A0A1E5L8R2_9FIRM</name>
<keyword evidence="4" id="KW-1003">Cell membrane</keyword>
<keyword evidence="10" id="KW-0067">ATP-binding</keyword>
<keyword evidence="13 14" id="KW-0472">Membrane</keyword>
<dbReference type="InterPro" id="IPR050351">
    <property type="entry name" value="BphY/WalK/GraS-like"/>
</dbReference>
<sequence>MFKSIRWKLMVVYLLMIVFAMQLISLYFMKSLENYHLQNHTENIQSQSNVLADFLERYFVAGIQNDRRELDTLVRDFAKQTRAEIQIIDREGVIVSDSVNPQFVGQKSVQVEVTRALLGSRGEAIRMDADSGQRKKILATPIKTNYDVVGVVYIQSSLEPIYKTLKEINTLVTTAMIFVLGITSVLVIVLARTITTPLMEVTKKASDMAEGNFDQEVKVTSDDEIGKLGTAFNQLTYRLRDALDENAKEKNRLQAVLDHMSDGVIAADADGKILIINPMAQKMIGITEEQAMIKNILDVLEIQEFKKDWLHLKKKHTFETIIEHQELMYQLHVSPLKTDEAKDYGILMILHDITEREQLEQQRREFVANVSHELRTPLTTIRSYTEALVEGADADPELRGRFTEVIQNETERMIRLVNDLLELSKLDSRTIQWKFSKIDVNVVIEDVLDRFYMQLKNKGIQGILDLTEKPAYAIIDRDRVDQVLNNLLSNAIKYTGNGGSITIKSEEVIDQGRKCIKISVKDTGTGIAPKDIDRIFERFYTVDKARSREMGGTGLGLAISKEIIKAHQGDIQISSEINQGTTLSFTLPVERGGL</sequence>
<dbReference type="SMART" id="SM00091">
    <property type="entry name" value="PAS"/>
    <property type="match status" value="1"/>
</dbReference>
<dbReference type="InterPro" id="IPR003594">
    <property type="entry name" value="HATPase_dom"/>
</dbReference>
<evidence type="ECO:0000259" key="17">
    <source>
        <dbReference type="PROSITE" id="PS50885"/>
    </source>
</evidence>